<feature type="region of interest" description="Disordered" evidence="10">
    <location>
        <begin position="131"/>
        <end position="151"/>
    </location>
</feature>
<comment type="similarity">
    <text evidence="8">Belongs to the WD repeat TRM82 family.</text>
</comment>
<dbReference type="Gene3D" id="2.130.10.10">
    <property type="entry name" value="YVTN repeat-like/Quinoprotein amine dehydrogenase"/>
    <property type="match status" value="1"/>
</dbReference>
<keyword evidence="2 8" id="KW-0853">WD repeat</keyword>
<keyword evidence="11" id="KW-0472">Membrane</keyword>
<dbReference type="GO" id="GO:0005634">
    <property type="term" value="C:nucleus"/>
    <property type="evidence" value="ECO:0007669"/>
    <property type="project" value="UniProtKB-SubCell"/>
</dbReference>
<evidence type="ECO:0000256" key="6">
    <source>
        <dbReference type="ARBA" id="ARBA00093337"/>
    </source>
</evidence>
<dbReference type="PROSITE" id="PS50082">
    <property type="entry name" value="WD_REPEATS_2"/>
    <property type="match status" value="1"/>
</dbReference>
<dbReference type="GO" id="GO:0106004">
    <property type="term" value="P:tRNA (guanine-N7)-methylation"/>
    <property type="evidence" value="ECO:0007669"/>
    <property type="project" value="UniProtKB-UniRule"/>
</dbReference>
<feature type="region of interest" description="Disordered" evidence="10">
    <location>
        <begin position="495"/>
        <end position="611"/>
    </location>
</feature>
<dbReference type="SMART" id="SM00320">
    <property type="entry name" value="WD40"/>
    <property type="match status" value="3"/>
</dbReference>
<evidence type="ECO:0000256" key="9">
    <source>
        <dbReference type="PROSITE-ProRule" id="PRU00221"/>
    </source>
</evidence>
<dbReference type="GO" id="GO:0005829">
    <property type="term" value="C:cytosol"/>
    <property type="evidence" value="ECO:0007669"/>
    <property type="project" value="TreeGrafter"/>
</dbReference>
<protein>
    <recommendedName>
        <fullName evidence="8">tRNA (guanine-N(7)-)-methyltransferase non-catalytic subunit</fullName>
    </recommendedName>
    <alternativeName>
        <fullName evidence="8">WD repeat-containing protein 4 homolog</fullName>
    </alternativeName>
</protein>
<proteinExistence type="inferred from homology"/>
<reference evidence="12" key="1">
    <citation type="submission" date="2023-11" db="EMBL/GenBank/DDBJ databases">
        <title>Genome assemblies of two species of porcelain crab, Petrolisthes cinctipes and Petrolisthes manimaculis (Anomura: Porcellanidae).</title>
        <authorList>
            <person name="Angst P."/>
        </authorList>
    </citation>
    <scope>NUCLEOTIDE SEQUENCE</scope>
    <source>
        <strain evidence="12">PB745_02</strain>
        <tissue evidence="12">Gill</tissue>
    </source>
</reference>
<feature type="repeat" description="WD" evidence="9">
    <location>
        <begin position="202"/>
        <end position="235"/>
    </location>
</feature>
<evidence type="ECO:0000256" key="10">
    <source>
        <dbReference type="SAM" id="MobiDB-lite"/>
    </source>
</evidence>
<comment type="function">
    <text evidence="6">Required for the Mettl1-dependent formation of N(7)-methylguanine at position 46 (m7G46) in tRNA. In the Mettl1-wuho methyltransferase complex, it is required to stabilize and induce conformational changes of the catalytic subunit. Required for binding of nanos mRNA and repression of translation by the mei-P26-bgcn-bam-sxl complex. May cooperate with mei-P26 and nanos to derepress the BMP signaling pathway. May cooperate with mei-P26 to suppress expression of a subset of microRNAs. May cooperate with mei-P26 to regulate bam expression levels in germline cells during gametogenesis. Required to promote mitosis to meiosis transition during gametogenesis. May regulate germline cell division in part by regulating ribosome biogenesis.</text>
</comment>
<keyword evidence="13" id="KW-1185">Reference proteome</keyword>
<comment type="pathway">
    <text evidence="8">tRNA modification; N(7)-methylguanine-tRNA biosynthesis.</text>
</comment>
<evidence type="ECO:0000313" key="13">
    <source>
        <dbReference type="Proteomes" id="UP001292094"/>
    </source>
</evidence>
<evidence type="ECO:0000256" key="8">
    <source>
        <dbReference type="HAMAP-Rule" id="MF_03056"/>
    </source>
</evidence>
<organism evidence="12 13">
    <name type="scientific">Petrolisthes manimaculis</name>
    <dbReference type="NCBI Taxonomy" id="1843537"/>
    <lineage>
        <taxon>Eukaryota</taxon>
        <taxon>Metazoa</taxon>
        <taxon>Ecdysozoa</taxon>
        <taxon>Arthropoda</taxon>
        <taxon>Crustacea</taxon>
        <taxon>Multicrustacea</taxon>
        <taxon>Malacostraca</taxon>
        <taxon>Eumalacostraca</taxon>
        <taxon>Eucarida</taxon>
        <taxon>Decapoda</taxon>
        <taxon>Pleocyemata</taxon>
        <taxon>Anomura</taxon>
        <taxon>Galatheoidea</taxon>
        <taxon>Porcellanidae</taxon>
        <taxon>Petrolisthes</taxon>
    </lineage>
</organism>
<name>A0AAE1NMX6_9EUCA</name>
<comment type="subcellular location">
    <subcellularLocation>
        <location evidence="1 8">Nucleus</location>
    </subcellularLocation>
</comment>
<dbReference type="InterPro" id="IPR015943">
    <property type="entry name" value="WD40/YVTN_repeat-like_dom_sf"/>
</dbReference>
<comment type="function">
    <text evidence="8">Required for the formation of N(7)-methylguanine at position 46 (m7G46) in tRNA. In the complex, it is required to stabilize and induce conformational changes of the catalytic subunit.</text>
</comment>
<evidence type="ECO:0000256" key="7">
    <source>
        <dbReference type="ARBA" id="ARBA00093542"/>
    </source>
</evidence>
<accession>A0AAE1NMX6</accession>
<dbReference type="GO" id="GO:0043527">
    <property type="term" value="C:tRNA methyltransferase complex"/>
    <property type="evidence" value="ECO:0007669"/>
    <property type="project" value="TreeGrafter"/>
</dbReference>
<keyword evidence="11" id="KW-1133">Transmembrane helix</keyword>
<evidence type="ECO:0000256" key="11">
    <source>
        <dbReference type="SAM" id="Phobius"/>
    </source>
</evidence>
<dbReference type="AlphaFoldDB" id="A0AAE1NMX6"/>
<keyword evidence="3 8" id="KW-0819">tRNA processing</keyword>
<feature type="transmembrane region" description="Helical" evidence="11">
    <location>
        <begin position="803"/>
        <end position="824"/>
    </location>
</feature>
<sequence>MGCVEISEHFTALCGGDYIIIFDHRNLETQVLDVETQIEKYIISKKNGDNKPIGNSSCEIQIVAAKASSDGQYLAAACEGKMVVVWCTQTWNVVAFHSLNKRPMALAITLDSSTIIVADKTGDVYEFPLKNTPRRKDNTDTSSEEPTCGIGEDSEPRPLLGHLSMLLDMALSEDNKFIITADRDEKIRVSHFPQAYDIHTFCLGHTEFVTEVVPLPGTTHHLLSCSGDGTLRLWDYFHSKCLCCLDTRQHTQHTPDLLQHYNNNIKEKMRNSEVMRKSLPDYPAVRKLSVWKKGNGKYLVAVTMDQVPAAFVYKIDDHQLSYVATQSLDSVPHAVAWTHTGELILVVDALDVVAPVAVYTLSTDNVLEPVGDHPLIEIGRKYKEYFEGWDDPLDLDVLYKQRFDNVAEYLKKKEERLAGEKAAEEGLAPVVGSGDCGGGKLVRQVAQEEGLGKLLPLSGVSLTSPRKMVSSGRALDLGDPCTPMAWQQRDLNYHQNGYQDRYGPGAGVGGSSRIGPPSTSDRISHRTDKSWRTHRDSRDSGHSGQPHLVPYSGSGQYPHAAQQTHYPPSRPSYSSGRAASRPHTPTTTTSSSSSSSSEDSEQGVVGPAPPMPHPLYGYAGYYPGYPPPMPPPGHPGYPGTLKSARSVPALALATWDGEPCPIHGGAPPGPPMYPPMHGPMSLPPPPHPGPTRRVNSIYDMRLGSPPPAAIYGTLPGRSIPADRRSLAGSAITAGIPPHLLPPMARPLPLVLDEKGNPEPLPVRQPGDKTVSLPPDVAAKVAASVVSVEDKKKQRVCWRGGPCVAWIILALVCLGVMLAVMLRFIL</sequence>
<dbReference type="Pfam" id="PF00400">
    <property type="entry name" value="WD40"/>
    <property type="match status" value="1"/>
</dbReference>
<gene>
    <name evidence="12" type="ORF">Pmani_034237</name>
</gene>
<comment type="caution">
    <text evidence="12">The sequence shown here is derived from an EMBL/GenBank/DDBJ whole genome shotgun (WGS) entry which is preliminary data.</text>
</comment>
<feature type="compositionally biased region" description="Basic and acidic residues" evidence="10">
    <location>
        <begin position="522"/>
        <end position="541"/>
    </location>
</feature>
<comment type="subunit">
    <text evidence="7">Forms a heterodimer with the catalytic subunit Mettl1. Interacts with mei-P26 and weakly interacts with bgcn; required for the function or formation of the mei-P26-bgcn-bam-sxl complex. Interacts with nanos; may be involved in mei-P26-dependent derepression of the BMP signaling pathway. Interacts with Myc; the interaction may be mediated by mei-P26 and may be involved in the regulation of ribosome biogenesis.</text>
</comment>
<dbReference type="HAMAP" id="MF_03056">
    <property type="entry name" value="TRM82"/>
    <property type="match status" value="1"/>
</dbReference>
<dbReference type="SUPFAM" id="SSF50978">
    <property type="entry name" value="WD40 repeat-like"/>
    <property type="match status" value="1"/>
</dbReference>
<dbReference type="Proteomes" id="UP001292094">
    <property type="component" value="Unassembled WGS sequence"/>
</dbReference>
<dbReference type="EMBL" id="JAWZYT010004657">
    <property type="protein sequence ID" value="KAK4293034.1"/>
    <property type="molecule type" value="Genomic_DNA"/>
</dbReference>
<evidence type="ECO:0000313" key="12">
    <source>
        <dbReference type="EMBL" id="KAK4293034.1"/>
    </source>
</evidence>
<evidence type="ECO:0000256" key="2">
    <source>
        <dbReference type="ARBA" id="ARBA00022574"/>
    </source>
</evidence>
<dbReference type="PANTHER" id="PTHR16288">
    <property type="entry name" value="WD40 REPEAT PROTEIN 4"/>
    <property type="match status" value="1"/>
</dbReference>
<dbReference type="InterPro" id="IPR001680">
    <property type="entry name" value="WD40_rpt"/>
</dbReference>
<keyword evidence="4 8" id="KW-0677">Repeat</keyword>
<evidence type="ECO:0000256" key="4">
    <source>
        <dbReference type="ARBA" id="ARBA00022737"/>
    </source>
</evidence>
<feature type="compositionally biased region" description="Low complexity" evidence="10">
    <location>
        <begin position="571"/>
        <end position="597"/>
    </location>
</feature>
<keyword evidence="11" id="KW-0812">Transmembrane</keyword>
<keyword evidence="5 8" id="KW-0539">Nucleus</keyword>
<dbReference type="InterPro" id="IPR028884">
    <property type="entry name" value="Trm82"/>
</dbReference>
<evidence type="ECO:0000256" key="3">
    <source>
        <dbReference type="ARBA" id="ARBA00022694"/>
    </source>
</evidence>
<dbReference type="PANTHER" id="PTHR16288:SF0">
    <property type="entry name" value="TRNA (GUANINE-N(7)-)-METHYLTRANSFERASE NON-CATALYTIC SUBUNIT WDR4"/>
    <property type="match status" value="1"/>
</dbReference>
<evidence type="ECO:0000256" key="5">
    <source>
        <dbReference type="ARBA" id="ARBA00023242"/>
    </source>
</evidence>
<evidence type="ECO:0000256" key="1">
    <source>
        <dbReference type="ARBA" id="ARBA00004123"/>
    </source>
</evidence>
<dbReference type="InterPro" id="IPR036322">
    <property type="entry name" value="WD40_repeat_dom_sf"/>
</dbReference>